<organism evidence="1">
    <name type="scientific">Streptomyces sp. NBC_00093</name>
    <dbReference type="NCBI Taxonomy" id="2975649"/>
    <lineage>
        <taxon>Bacteria</taxon>
        <taxon>Bacillati</taxon>
        <taxon>Actinomycetota</taxon>
        <taxon>Actinomycetes</taxon>
        <taxon>Kitasatosporales</taxon>
        <taxon>Streptomycetaceae</taxon>
        <taxon>Streptomyces</taxon>
    </lineage>
</organism>
<protein>
    <submittedName>
        <fullName evidence="1">Uncharacterized protein</fullName>
    </submittedName>
</protein>
<proteinExistence type="predicted"/>
<sequence length="904" mass="94947">MSRRYLSWWRTGAATLIAQADGAAVPSRAQLPVAARVTAEPARAATVTARLYGPGEVTSLDARQVIRTEPVAGTTDFEPNLMCAVELDAPELPWMFTPAAADASGRLRPWLVLVVVRRDVAEVTREPGRQAPVLTTDPSTELPDLTQSWAWAHVQITGDGNPHTLLTGDPARSLSRLVCPRRLEPGTAYLAALVPAFRQGAQAGLGEPVDGGDLADAWTTTQTTVRLPIYHSWEFATGPAGDFEQLVARLVPHRPDAADLAGLPVELPAQPGGVPAGESMRVPGALGIGNQMPAPVAQAVAGRIAELVDVSGRPVPADLPFALPAYGRWHTGRRAGTLLTGTGWFPDLALHPAARIVAGLGTRVVQLRQEELMAAIWAQAGPIARANRLLAQGQLARDASGGLHRRYVVPLPDAAVLVLAGPAATRLRATGGGTVATRVAASRVPGALLTAAARRALRPRGPLTRAGGIRRAVSPAAAVGAANRRGDAGTGTRPVGEPVVVPDGMVTVDAVGKRQDLPDFCRLTPQFWDGLPPSPDRHVAALRKVLALHAAGAGPCRPAPPPPPLDTGTVADDVRTGLNPETAVTTAILSRLTLPAGWAPPDPLEPVLAAPDIPTPLYREVAALAPDLLLPGVTGLPLNSVGAVGVNPWFVQAFHAGFNHELGRELLYRGFPTDQRLTAARRFWDRRGVVPPRTGAAADDITPITDWEPAARLGIAGLPPDAAAAGGQLVLVIRGDLLRRYPRTVVHLARAAWSATPGPDGTPVPELPAGAAEKHTTFGGTLEPDVAFVGFDLSPDDARGNAMDPGWYVILAEQPTETRFGLDESAPTAPTHTWGDLSWKALGVEPGGHITLGAADPVIDVDPQADPRDLHFSTAATSAQIAAVLEQRRYRVALHARCLLLEDG</sequence>
<reference evidence="1" key="1">
    <citation type="submission" date="2022-10" db="EMBL/GenBank/DDBJ databases">
        <title>The complete genomes of actinobacterial strains from the NBC collection.</title>
        <authorList>
            <person name="Joergensen T.S."/>
            <person name="Alvarez Arevalo M."/>
            <person name="Sterndorff E.B."/>
            <person name="Faurdal D."/>
            <person name="Vuksanovic O."/>
            <person name="Mourched A.-S."/>
            <person name="Charusanti P."/>
            <person name="Shaw S."/>
            <person name="Blin K."/>
            <person name="Weber T."/>
        </authorList>
    </citation>
    <scope>NUCLEOTIDE SEQUENCE</scope>
    <source>
        <strain evidence="1">NBC_00093</strain>
    </source>
</reference>
<dbReference type="AlphaFoldDB" id="A0AAU2AHW9"/>
<name>A0AAU2AHW9_9ACTN</name>
<dbReference type="EMBL" id="CP108222">
    <property type="protein sequence ID" value="WTT23270.1"/>
    <property type="molecule type" value="Genomic_DNA"/>
</dbReference>
<accession>A0AAU2AHW9</accession>
<evidence type="ECO:0000313" key="1">
    <source>
        <dbReference type="EMBL" id="WTT23270.1"/>
    </source>
</evidence>
<gene>
    <name evidence="1" type="ORF">OHA22_50810</name>
</gene>